<accession>A0AA39UNX5</accession>
<proteinExistence type="predicted"/>
<dbReference type="Proteomes" id="UP001175227">
    <property type="component" value="Unassembled WGS sequence"/>
</dbReference>
<reference evidence="2" key="1">
    <citation type="submission" date="2023-06" db="EMBL/GenBank/DDBJ databases">
        <authorList>
            <consortium name="Lawrence Berkeley National Laboratory"/>
            <person name="Ahrendt S."/>
            <person name="Sahu N."/>
            <person name="Indic B."/>
            <person name="Wong-Bajracharya J."/>
            <person name="Merenyi Z."/>
            <person name="Ke H.-M."/>
            <person name="Monk M."/>
            <person name="Kocsube S."/>
            <person name="Drula E."/>
            <person name="Lipzen A."/>
            <person name="Balint B."/>
            <person name="Henrissat B."/>
            <person name="Andreopoulos B."/>
            <person name="Martin F.M."/>
            <person name="Harder C.B."/>
            <person name="Rigling D."/>
            <person name="Ford K.L."/>
            <person name="Foster G.D."/>
            <person name="Pangilinan J."/>
            <person name="Papanicolaou A."/>
            <person name="Barry K."/>
            <person name="LaButti K."/>
            <person name="Viragh M."/>
            <person name="Koriabine M."/>
            <person name="Yan M."/>
            <person name="Riley R."/>
            <person name="Champramary S."/>
            <person name="Plett K.L."/>
            <person name="Tsai I.J."/>
            <person name="Slot J."/>
            <person name="Sipos G."/>
            <person name="Plett J."/>
            <person name="Nagy L.G."/>
            <person name="Grigoriev I.V."/>
        </authorList>
    </citation>
    <scope>NUCLEOTIDE SEQUENCE</scope>
    <source>
        <strain evidence="2">ICMP 16352</strain>
    </source>
</reference>
<keyword evidence="3" id="KW-1185">Reference proteome</keyword>
<dbReference type="EMBL" id="JAUEPR010000004">
    <property type="protein sequence ID" value="KAK0486540.1"/>
    <property type="molecule type" value="Genomic_DNA"/>
</dbReference>
<gene>
    <name evidence="2" type="ORF">IW261DRAFT_1416318</name>
</gene>
<sequence>MARQQRKKNKQTTAIKQVNLGSPSSGSKIWCNASRITSHILSLPPSSRDKKYQVDAPAFNNESLIWKPVMAEEGPDMVAMMALLRDRFPSRTFATRMTTGRDKNFAIISDKNRVKVSSLIVPLSGLLCTAIISEFLGEPRFQAALTMRTFEKGLFKLGISEERPG</sequence>
<dbReference type="AlphaFoldDB" id="A0AA39UNX5"/>
<evidence type="ECO:0000313" key="2">
    <source>
        <dbReference type="EMBL" id="KAK0486540.1"/>
    </source>
</evidence>
<comment type="caution">
    <text evidence="2">The sequence shown here is derived from an EMBL/GenBank/DDBJ whole genome shotgun (WGS) entry which is preliminary data.</text>
</comment>
<organism evidence="2 3">
    <name type="scientific">Armillaria novae-zelandiae</name>
    <dbReference type="NCBI Taxonomy" id="153914"/>
    <lineage>
        <taxon>Eukaryota</taxon>
        <taxon>Fungi</taxon>
        <taxon>Dikarya</taxon>
        <taxon>Basidiomycota</taxon>
        <taxon>Agaricomycotina</taxon>
        <taxon>Agaricomycetes</taxon>
        <taxon>Agaricomycetidae</taxon>
        <taxon>Agaricales</taxon>
        <taxon>Marasmiineae</taxon>
        <taxon>Physalacriaceae</taxon>
        <taxon>Armillaria</taxon>
    </lineage>
</organism>
<feature type="compositionally biased region" description="Polar residues" evidence="1">
    <location>
        <begin position="11"/>
        <end position="23"/>
    </location>
</feature>
<feature type="region of interest" description="Disordered" evidence="1">
    <location>
        <begin position="1"/>
        <end position="23"/>
    </location>
</feature>
<name>A0AA39UNX5_9AGAR</name>
<feature type="compositionally biased region" description="Basic residues" evidence="1">
    <location>
        <begin position="1"/>
        <end position="10"/>
    </location>
</feature>
<protein>
    <submittedName>
        <fullName evidence="2">Uncharacterized protein</fullName>
    </submittedName>
</protein>
<evidence type="ECO:0000256" key="1">
    <source>
        <dbReference type="SAM" id="MobiDB-lite"/>
    </source>
</evidence>
<evidence type="ECO:0000313" key="3">
    <source>
        <dbReference type="Proteomes" id="UP001175227"/>
    </source>
</evidence>